<dbReference type="PROSITE" id="PS51257">
    <property type="entry name" value="PROKAR_LIPOPROTEIN"/>
    <property type="match status" value="1"/>
</dbReference>
<dbReference type="AlphaFoldDB" id="A0A1H9Y5P6"/>
<dbReference type="STRING" id="930131.SAMN05216389_101186"/>
<dbReference type="RefSeq" id="WP_090865884.1">
    <property type="nucleotide sequence ID" value="NZ_FOHE01000001.1"/>
</dbReference>
<protein>
    <submittedName>
        <fullName evidence="2">Uncharacterized protein</fullName>
    </submittedName>
</protein>
<dbReference type="Proteomes" id="UP000198618">
    <property type="component" value="Unassembled WGS sequence"/>
</dbReference>
<feature type="signal peptide" evidence="1">
    <location>
        <begin position="1"/>
        <end position="19"/>
    </location>
</feature>
<proteinExistence type="predicted"/>
<accession>A0A1H9Y5P6</accession>
<keyword evidence="3" id="KW-1185">Reference proteome</keyword>
<sequence>MKKGLLSLFLLLFILSACNTQNVETNYYLSLNGASETWEISGYEIVITSDEMKAGNGKLFMKNHNEFFTDSFRFKTIAMIDGVETTIHSSSVTGETDISEQMTGTIEGEGGNSIDVDNLSEIYMIVEWWDADKNETLNERIDLYQKPESEDTFLH</sequence>
<feature type="chain" id="PRO_5038523915" evidence="1">
    <location>
        <begin position="20"/>
        <end position="155"/>
    </location>
</feature>
<keyword evidence="1" id="KW-0732">Signal</keyword>
<dbReference type="OrthoDB" id="2973929at2"/>
<evidence type="ECO:0000256" key="1">
    <source>
        <dbReference type="SAM" id="SignalP"/>
    </source>
</evidence>
<gene>
    <name evidence="2" type="ORF">SAMN05216389_101186</name>
</gene>
<evidence type="ECO:0000313" key="2">
    <source>
        <dbReference type="EMBL" id="SES63731.1"/>
    </source>
</evidence>
<dbReference type="EMBL" id="FOHE01000001">
    <property type="protein sequence ID" value="SES63731.1"/>
    <property type="molecule type" value="Genomic_DNA"/>
</dbReference>
<reference evidence="2 3" key="1">
    <citation type="submission" date="2016-10" db="EMBL/GenBank/DDBJ databases">
        <authorList>
            <person name="de Groot N.N."/>
        </authorList>
    </citation>
    <scope>NUCLEOTIDE SEQUENCE [LARGE SCALE GENOMIC DNA]</scope>
    <source>
        <strain evidence="2 3">IBRC-M 10780</strain>
    </source>
</reference>
<name>A0A1H9Y5P6_9BACI</name>
<evidence type="ECO:0000313" key="3">
    <source>
        <dbReference type="Proteomes" id="UP000198618"/>
    </source>
</evidence>
<organism evidence="2 3">
    <name type="scientific">Oceanobacillus limi</name>
    <dbReference type="NCBI Taxonomy" id="930131"/>
    <lineage>
        <taxon>Bacteria</taxon>
        <taxon>Bacillati</taxon>
        <taxon>Bacillota</taxon>
        <taxon>Bacilli</taxon>
        <taxon>Bacillales</taxon>
        <taxon>Bacillaceae</taxon>
        <taxon>Oceanobacillus</taxon>
    </lineage>
</organism>